<dbReference type="AlphaFoldDB" id="A0A1I6EEY9"/>
<evidence type="ECO:0000313" key="1">
    <source>
        <dbReference type="EMBL" id="SFR16303.1"/>
    </source>
</evidence>
<reference evidence="1 2" key="1">
    <citation type="submission" date="2016-10" db="EMBL/GenBank/DDBJ databases">
        <authorList>
            <person name="de Groot N.N."/>
        </authorList>
    </citation>
    <scope>NUCLEOTIDE SEQUENCE [LARGE SCALE GENOMIC DNA]</scope>
    <source>
        <strain evidence="2">KMM 9023,NRIC 0796,JCM 17311,KCTC 23692</strain>
    </source>
</reference>
<dbReference type="Proteomes" id="UP000199302">
    <property type="component" value="Unassembled WGS sequence"/>
</dbReference>
<keyword evidence="2" id="KW-1185">Reference proteome</keyword>
<name>A0A1I6EEY9_9RHOB</name>
<dbReference type="EMBL" id="FOYI01000011">
    <property type="protein sequence ID" value="SFR16303.1"/>
    <property type="molecule type" value="Genomic_DNA"/>
</dbReference>
<dbReference type="STRING" id="871652.SAMN04515673_11123"/>
<gene>
    <name evidence="1" type="ORF">SAMN04515673_11123</name>
</gene>
<protein>
    <submittedName>
        <fullName evidence="1">Uncharacterized protein</fullName>
    </submittedName>
</protein>
<sequence>MGQEEYDGYKEYGDALYYVSIAIRESQSAKNLAQIGRSVDADVQKITDLYERNYQRSYASSGDAWTGNSLWESDAETCKPIAEIAQDAAKAIGVR</sequence>
<evidence type="ECO:0000313" key="2">
    <source>
        <dbReference type="Proteomes" id="UP000199302"/>
    </source>
</evidence>
<organism evidence="1 2">
    <name type="scientific">Poseidonocella sedimentorum</name>
    <dbReference type="NCBI Taxonomy" id="871652"/>
    <lineage>
        <taxon>Bacteria</taxon>
        <taxon>Pseudomonadati</taxon>
        <taxon>Pseudomonadota</taxon>
        <taxon>Alphaproteobacteria</taxon>
        <taxon>Rhodobacterales</taxon>
        <taxon>Roseobacteraceae</taxon>
        <taxon>Poseidonocella</taxon>
    </lineage>
</organism>
<accession>A0A1I6EEY9</accession>
<proteinExistence type="predicted"/>